<keyword evidence="5 11" id="KW-0812">Transmembrane</keyword>
<evidence type="ECO:0000256" key="1">
    <source>
        <dbReference type="ARBA" id="ARBA00004141"/>
    </source>
</evidence>
<evidence type="ECO:0000256" key="3">
    <source>
        <dbReference type="ARBA" id="ARBA00022448"/>
    </source>
</evidence>
<dbReference type="HOGENOM" id="CLU_041018_2_0_9"/>
<evidence type="ECO:0000256" key="2">
    <source>
        <dbReference type="ARBA" id="ARBA00006810"/>
    </source>
</evidence>
<proteinExistence type="inferred from homology"/>
<dbReference type="GO" id="GO:0046933">
    <property type="term" value="F:proton-transporting ATP synthase activity, rotational mechanism"/>
    <property type="evidence" value="ECO:0007669"/>
    <property type="project" value="UniProtKB-UniRule"/>
</dbReference>
<dbReference type="PRINTS" id="PR00123">
    <property type="entry name" value="ATPASEA"/>
</dbReference>
<dbReference type="Gene3D" id="1.20.120.220">
    <property type="entry name" value="ATP synthase, F0 complex, subunit A"/>
    <property type="match status" value="1"/>
</dbReference>
<evidence type="ECO:0000313" key="12">
    <source>
        <dbReference type="EMBL" id="AIY83694.1"/>
    </source>
</evidence>
<keyword evidence="10 11" id="KW-0066">ATP synthesis</keyword>
<evidence type="ECO:0000256" key="4">
    <source>
        <dbReference type="ARBA" id="ARBA00022547"/>
    </source>
</evidence>
<protein>
    <recommendedName>
        <fullName evidence="11">ATP synthase subunit a</fullName>
    </recommendedName>
    <alternativeName>
        <fullName evidence="11">ATP synthase F0 sector subunit a</fullName>
    </alternativeName>
    <alternativeName>
        <fullName evidence="11">F-ATPase subunit 6</fullName>
    </alternativeName>
</protein>
<dbReference type="HAMAP" id="MF_01393">
    <property type="entry name" value="ATP_synth_a_bact"/>
    <property type="match status" value="1"/>
</dbReference>
<name>A0A0A7FVP3_9CLOT</name>
<evidence type="ECO:0000256" key="5">
    <source>
        <dbReference type="ARBA" id="ARBA00022692"/>
    </source>
</evidence>
<evidence type="ECO:0000313" key="13">
    <source>
        <dbReference type="Proteomes" id="UP000030635"/>
    </source>
</evidence>
<keyword evidence="7 11" id="KW-1133">Transmembrane helix</keyword>
<dbReference type="eggNOG" id="COG0356">
    <property type="taxonomic scope" value="Bacteria"/>
</dbReference>
<dbReference type="PANTHER" id="PTHR42823">
    <property type="entry name" value="ATP SYNTHASE SUBUNIT A, CHLOROPLASTIC"/>
    <property type="match status" value="1"/>
</dbReference>
<evidence type="ECO:0000256" key="7">
    <source>
        <dbReference type="ARBA" id="ARBA00022989"/>
    </source>
</evidence>
<dbReference type="RefSeq" id="WP_045723908.1">
    <property type="nucleotide sequence ID" value="NZ_CP006905.1"/>
</dbReference>
<dbReference type="Proteomes" id="UP000030635">
    <property type="component" value="Chromosome"/>
</dbReference>
<feature type="transmembrane region" description="Helical" evidence="11">
    <location>
        <begin position="188"/>
        <end position="210"/>
    </location>
</feature>
<sequence>MEALIKDVGSIALQQWGIMILITIVILLLTRNLSVVPKKKSQSIIEIFVEGISNWVKNTMGDQYTGFAAYIGSLALFLFFMNVTDLIGLTPPTANYSVALVLSLTTFFMVQINSIIKNGGLGYLKGYASPSAALLPINILERIMLPVTLSFRLFGNITVATVIIELLLKALGNFTWFAQFAIPVPFMAYFDLFDGLLQTFIFTILTMIYIKMTAEE</sequence>
<evidence type="ECO:0000256" key="9">
    <source>
        <dbReference type="ARBA" id="ARBA00023136"/>
    </source>
</evidence>
<dbReference type="InterPro" id="IPR023011">
    <property type="entry name" value="ATP_synth_F0_asu_AS"/>
</dbReference>
<feature type="transmembrane region" description="Helical" evidence="11">
    <location>
        <begin position="12"/>
        <end position="30"/>
    </location>
</feature>
<dbReference type="STRING" id="1561.NPD11_1394"/>
<comment type="function">
    <text evidence="11">Key component of the proton channel; it plays a direct role in the translocation of protons across the membrane.</text>
</comment>
<dbReference type="AlphaFoldDB" id="A0A0A7FVP3"/>
<keyword evidence="4 11" id="KW-0138">CF(0)</keyword>
<keyword evidence="3 11" id="KW-0813">Transport</keyword>
<dbReference type="GeneID" id="60852123"/>
<comment type="similarity">
    <text evidence="2 11">Belongs to the ATPase A chain family.</text>
</comment>
<evidence type="ECO:0000256" key="8">
    <source>
        <dbReference type="ARBA" id="ARBA00023065"/>
    </source>
</evidence>
<dbReference type="EMBL" id="CP006905">
    <property type="protein sequence ID" value="AIY83694.1"/>
    <property type="molecule type" value="Genomic_DNA"/>
</dbReference>
<keyword evidence="13" id="KW-1185">Reference proteome</keyword>
<keyword evidence="6 11" id="KW-0375">Hydrogen ion transport</keyword>
<dbReference type="OrthoDB" id="9789241at2"/>
<comment type="subcellular location">
    <subcellularLocation>
        <location evidence="11">Cell membrane</location>
        <topology evidence="11">Multi-pass membrane protein</topology>
    </subcellularLocation>
    <subcellularLocation>
        <location evidence="1">Membrane</location>
        <topology evidence="1">Multi-pass membrane protein</topology>
    </subcellularLocation>
</comment>
<evidence type="ECO:0000256" key="11">
    <source>
        <dbReference type="HAMAP-Rule" id="MF_01393"/>
    </source>
</evidence>
<feature type="transmembrane region" description="Helical" evidence="11">
    <location>
        <begin position="96"/>
        <end position="116"/>
    </location>
</feature>
<keyword evidence="8 11" id="KW-0406">Ion transport</keyword>
<dbReference type="InterPro" id="IPR000568">
    <property type="entry name" value="ATP_synth_F0_asu"/>
</dbReference>
<dbReference type="GO" id="GO:0005886">
    <property type="term" value="C:plasma membrane"/>
    <property type="evidence" value="ECO:0007669"/>
    <property type="project" value="UniProtKB-SubCell"/>
</dbReference>
<reference evidence="12 13" key="1">
    <citation type="journal article" date="2015" name="Infect. Genet. Evol.">
        <title>Genomic sequences of six botulinum neurotoxin-producing strains representing three clostridial species illustrate the mobility and diversity of botulinum neurotoxin genes.</title>
        <authorList>
            <person name="Smith T.J."/>
            <person name="Hill K.K."/>
            <person name="Xie G."/>
            <person name="Foley B.T."/>
            <person name="Williamson C.H."/>
            <person name="Foster J.T."/>
            <person name="Johnson S.L."/>
            <person name="Chertkov O."/>
            <person name="Teshima H."/>
            <person name="Gibbons H.S."/>
            <person name="Johnsky L.A."/>
            <person name="Karavis M.A."/>
            <person name="Smith L.A."/>
        </authorList>
    </citation>
    <scope>NUCLEOTIDE SEQUENCE [LARGE SCALE GENOMIC DNA]</scope>
    <source>
        <strain evidence="12">Sullivan</strain>
    </source>
</reference>
<dbReference type="CDD" id="cd00310">
    <property type="entry name" value="ATP-synt_Fo_a_6"/>
    <property type="match status" value="1"/>
</dbReference>
<organism evidence="12 13">
    <name type="scientific">Clostridium baratii str. Sullivan</name>
    <dbReference type="NCBI Taxonomy" id="1415775"/>
    <lineage>
        <taxon>Bacteria</taxon>
        <taxon>Bacillati</taxon>
        <taxon>Bacillota</taxon>
        <taxon>Clostridia</taxon>
        <taxon>Eubacteriales</taxon>
        <taxon>Clostridiaceae</taxon>
        <taxon>Clostridium</taxon>
    </lineage>
</organism>
<dbReference type="PROSITE" id="PS00449">
    <property type="entry name" value="ATPASE_A"/>
    <property type="match status" value="1"/>
</dbReference>
<keyword evidence="11" id="KW-1003">Cell membrane</keyword>
<evidence type="ECO:0000256" key="10">
    <source>
        <dbReference type="ARBA" id="ARBA00023310"/>
    </source>
</evidence>
<feature type="transmembrane region" description="Helical" evidence="11">
    <location>
        <begin position="149"/>
        <end position="168"/>
    </location>
</feature>
<dbReference type="GO" id="GO:0045259">
    <property type="term" value="C:proton-transporting ATP synthase complex"/>
    <property type="evidence" value="ECO:0007669"/>
    <property type="project" value="UniProtKB-KW"/>
</dbReference>
<dbReference type="InterPro" id="IPR045082">
    <property type="entry name" value="ATP_syn_F0_a_bact/chloroplast"/>
</dbReference>
<gene>
    <name evidence="11" type="primary">atpB</name>
    <name evidence="12" type="ORF">U729_1623</name>
</gene>
<feature type="transmembrane region" description="Helical" evidence="11">
    <location>
        <begin position="67"/>
        <end position="84"/>
    </location>
</feature>
<dbReference type="KEGG" id="cbv:U729_1623"/>
<dbReference type="Pfam" id="PF00119">
    <property type="entry name" value="ATP-synt_A"/>
    <property type="match status" value="1"/>
</dbReference>
<dbReference type="NCBIfam" id="NF004484">
    <property type="entry name" value="PRK05815.3-2"/>
    <property type="match status" value="1"/>
</dbReference>
<dbReference type="PANTHER" id="PTHR42823:SF3">
    <property type="entry name" value="ATP SYNTHASE SUBUNIT A, CHLOROPLASTIC"/>
    <property type="match status" value="1"/>
</dbReference>
<evidence type="ECO:0000256" key="6">
    <source>
        <dbReference type="ARBA" id="ARBA00022781"/>
    </source>
</evidence>
<keyword evidence="9 11" id="KW-0472">Membrane</keyword>
<accession>A0A0A7FVP3</accession>
<dbReference type="InterPro" id="IPR035908">
    <property type="entry name" value="F0_ATP_A_sf"/>
</dbReference>
<dbReference type="GO" id="GO:0042777">
    <property type="term" value="P:proton motive force-driven plasma membrane ATP synthesis"/>
    <property type="evidence" value="ECO:0007669"/>
    <property type="project" value="TreeGrafter"/>
</dbReference>
<dbReference type="SUPFAM" id="SSF81336">
    <property type="entry name" value="F1F0 ATP synthase subunit A"/>
    <property type="match status" value="1"/>
</dbReference>